<protein>
    <submittedName>
        <fullName evidence="1">Uncharacterized protein</fullName>
    </submittedName>
</protein>
<keyword evidence="2" id="KW-1185">Reference proteome</keyword>
<evidence type="ECO:0000313" key="1">
    <source>
        <dbReference type="EMBL" id="PIO40255.1"/>
    </source>
</evidence>
<proteinExistence type="predicted"/>
<dbReference type="EMBL" id="KV922766">
    <property type="protein sequence ID" value="PIO40255.1"/>
    <property type="molecule type" value="Genomic_DNA"/>
</dbReference>
<organism evidence="1 2">
    <name type="scientific">Aquarana catesbeiana</name>
    <name type="common">American bullfrog</name>
    <name type="synonym">Rana catesbeiana</name>
    <dbReference type="NCBI Taxonomy" id="8400"/>
    <lineage>
        <taxon>Eukaryota</taxon>
        <taxon>Metazoa</taxon>
        <taxon>Chordata</taxon>
        <taxon>Craniata</taxon>
        <taxon>Vertebrata</taxon>
        <taxon>Euteleostomi</taxon>
        <taxon>Amphibia</taxon>
        <taxon>Batrachia</taxon>
        <taxon>Anura</taxon>
        <taxon>Neobatrachia</taxon>
        <taxon>Ranoidea</taxon>
        <taxon>Ranidae</taxon>
        <taxon>Aquarana</taxon>
    </lineage>
</organism>
<sequence length="81" mass="9424">MTTSKRMEEARSHMTKKILNFTLEIICLLTGESFPPLKDEDQLNFTVPPPRSLILKRNNEKKILKVIKKMMELLTGEVPIR</sequence>
<gene>
    <name evidence="1" type="ORF">AB205_0094750</name>
</gene>
<evidence type="ECO:0000313" key="2">
    <source>
        <dbReference type="Proteomes" id="UP000228934"/>
    </source>
</evidence>
<reference evidence="2" key="1">
    <citation type="journal article" date="2017" name="Nat. Commun.">
        <title>The North American bullfrog draft genome provides insight into hormonal regulation of long noncoding RNA.</title>
        <authorList>
            <person name="Hammond S.A."/>
            <person name="Warren R.L."/>
            <person name="Vandervalk B.P."/>
            <person name="Kucuk E."/>
            <person name="Khan H."/>
            <person name="Gibb E.A."/>
            <person name="Pandoh P."/>
            <person name="Kirk H."/>
            <person name="Zhao Y."/>
            <person name="Jones M."/>
            <person name="Mungall A.J."/>
            <person name="Coope R."/>
            <person name="Pleasance S."/>
            <person name="Moore R.A."/>
            <person name="Holt R.A."/>
            <person name="Round J.M."/>
            <person name="Ohora S."/>
            <person name="Walle B.V."/>
            <person name="Veldhoen N."/>
            <person name="Helbing C.C."/>
            <person name="Birol I."/>
        </authorList>
    </citation>
    <scope>NUCLEOTIDE SEQUENCE [LARGE SCALE GENOMIC DNA]</scope>
</reference>
<feature type="non-terminal residue" evidence="1">
    <location>
        <position position="81"/>
    </location>
</feature>
<name>A0A2G9SJG0_AQUCT</name>
<accession>A0A2G9SJG0</accession>
<dbReference type="AlphaFoldDB" id="A0A2G9SJG0"/>
<dbReference type="Proteomes" id="UP000228934">
    <property type="component" value="Unassembled WGS sequence"/>
</dbReference>